<comment type="caution">
    <text evidence="4">The sequence shown here is derived from an EMBL/GenBank/DDBJ whole genome shotgun (WGS) entry which is preliminary data.</text>
</comment>
<keyword evidence="1" id="KW-0433">Leucine-rich repeat</keyword>
<gene>
    <name evidence="4" type="ORF">HINF_LOCUS11804</name>
    <name evidence="5" type="ORF">HINF_LOCUS29172</name>
</gene>
<evidence type="ECO:0000313" key="4">
    <source>
        <dbReference type="EMBL" id="CAI9924159.1"/>
    </source>
</evidence>
<dbReference type="InterPro" id="IPR032675">
    <property type="entry name" value="LRR_dom_sf"/>
</dbReference>
<organism evidence="4">
    <name type="scientific">Hexamita inflata</name>
    <dbReference type="NCBI Taxonomy" id="28002"/>
    <lineage>
        <taxon>Eukaryota</taxon>
        <taxon>Metamonada</taxon>
        <taxon>Diplomonadida</taxon>
        <taxon>Hexamitidae</taxon>
        <taxon>Hexamitinae</taxon>
        <taxon>Hexamita</taxon>
    </lineage>
</organism>
<dbReference type="Gene3D" id="3.80.10.10">
    <property type="entry name" value="Ribonuclease Inhibitor"/>
    <property type="match status" value="2"/>
</dbReference>
<dbReference type="EMBL" id="CAXDID020000093">
    <property type="protein sequence ID" value="CAL6023513.1"/>
    <property type="molecule type" value="Genomic_DNA"/>
</dbReference>
<dbReference type="InterPro" id="IPR050836">
    <property type="entry name" value="SDS22/Internalin_LRR"/>
</dbReference>
<proteinExistence type="predicted"/>
<dbReference type="PANTHER" id="PTHR46652">
    <property type="entry name" value="LEUCINE-RICH REPEAT AND IQ DOMAIN-CONTAINING PROTEIN 1-RELATED"/>
    <property type="match status" value="1"/>
</dbReference>
<evidence type="ECO:0000313" key="6">
    <source>
        <dbReference type="Proteomes" id="UP001642409"/>
    </source>
</evidence>
<reference evidence="5 6" key="2">
    <citation type="submission" date="2024-07" db="EMBL/GenBank/DDBJ databases">
        <authorList>
            <person name="Akdeniz Z."/>
        </authorList>
    </citation>
    <scope>NUCLEOTIDE SEQUENCE [LARGE SCALE GENOMIC DNA]</scope>
</reference>
<feature type="region of interest" description="Disordered" evidence="3">
    <location>
        <begin position="361"/>
        <end position="386"/>
    </location>
</feature>
<dbReference type="InterPro" id="IPR001611">
    <property type="entry name" value="Leu-rich_rpt"/>
</dbReference>
<keyword evidence="2" id="KW-0677">Repeat</keyword>
<evidence type="ECO:0000313" key="5">
    <source>
        <dbReference type="EMBL" id="CAL6023513.1"/>
    </source>
</evidence>
<accession>A0AA86TNV7</accession>
<evidence type="ECO:0000256" key="1">
    <source>
        <dbReference type="ARBA" id="ARBA00022614"/>
    </source>
</evidence>
<name>A0AA86TNV7_9EUKA</name>
<dbReference type="PANTHER" id="PTHR46652:SF3">
    <property type="entry name" value="LEUCINE-RICH REPEAT-CONTAINING PROTEIN 9"/>
    <property type="match status" value="1"/>
</dbReference>
<dbReference type="SUPFAM" id="SSF52058">
    <property type="entry name" value="L domain-like"/>
    <property type="match status" value="1"/>
</dbReference>
<dbReference type="AlphaFoldDB" id="A0AA86TNV7"/>
<protein>
    <submittedName>
        <fullName evidence="4">Leucine-rich repeat domain-containing protein</fullName>
    </submittedName>
    <submittedName>
        <fullName evidence="5">Leucine-rich_repeat domain-containing protein</fullName>
    </submittedName>
</protein>
<feature type="compositionally biased region" description="Acidic residues" evidence="3">
    <location>
        <begin position="364"/>
        <end position="385"/>
    </location>
</feature>
<evidence type="ECO:0000256" key="3">
    <source>
        <dbReference type="SAM" id="MobiDB-lite"/>
    </source>
</evidence>
<dbReference type="EMBL" id="CATOUU010000302">
    <property type="protein sequence ID" value="CAI9924159.1"/>
    <property type="molecule type" value="Genomic_DNA"/>
</dbReference>
<dbReference type="PROSITE" id="PS51450">
    <property type="entry name" value="LRR"/>
    <property type="match status" value="3"/>
</dbReference>
<reference evidence="4" key="1">
    <citation type="submission" date="2023-06" db="EMBL/GenBank/DDBJ databases">
        <authorList>
            <person name="Kurt Z."/>
        </authorList>
    </citation>
    <scope>NUCLEOTIDE SEQUENCE</scope>
</reference>
<sequence length="471" mass="55056">MELYPKIRSKEDLLNLFGSSKKLEINDLKQMKNLLKMNIPLEVWEDASNRNLLQFNQELVKRTNKLKLQHSSKLGLIYLVSFLTSLIELDLFSNCIFEISPISKLQNLQILKLSQNYFANISALEQLTELTELQLANCGISSFILALPNLVKLNICENPLKDQSGLKYSPKLQYLDLSRIDTINLDSTIQLPILTKLFLSGNIISNIIFISNFINLQFLDLDLVCELQSIEPLKYCVQLKELWTTNIISITDIKPLRYLKQLKILILNDTVISDIWPLQFLKELKELKMRDMQTTEVMDLHPLQRLYKLQNVAITYARIIDVSPLARLTQLKTLQLKGNKIQNFDPIKHHKRFPNQISELFNGENDEDEGEEESWPINEDEEEEKREEYDLSKQKLPTVSELMFYNKILKVHSTYKKIRKIQNKNKIKKFRISVTQKKNSISAMLNNQIMAMNKELNLFMQFIHNSNTYLD</sequence>
<dbReference type="Proteomes" id="UP001642409">
    <property type="component" value="Unassembled WGS sequence"/>
</dbReference>
<evidence type="ECO:0000256" key="2">
    <source>
        <dbReference type="ARBA" id="ARBA00022737"/>
    </source>
</evidence>
<keyword evidence="6" id="KW-1185">Reference proteome</keyword>